<gene>
    <name evidence="11" type="ORF">KPZU09_26650</name>
</gene>
<keyword evidence="4" id="KW-1003">Cell membrane</keyword>
<reference evidence="11" key="1">
    <citation type="submission" date="2020-10" db="EMBL/GenBank/DDBJ databases">
        <title>Genome Sequence of ESBL Producing Zambian Clinical Strains.</title>
        <authorList>
            <person name="Shawa M."/>
            <person name="Furuta Y."/>
            <person name="Simbotwe M."/>
            <person name="Mulenga E."/>
            <person name="Mubanga M."/>
            <person name="Mulenga G."/>
            <person name="Kaile C."/>
            <person name="Zorigt T."/>
            <person name="Hang'ombe B."/>
            <person name="Higashi H."/>
        </authorList>
    </citation>
    <scope>NUCLEOTIDE SEQUENCE</scope>
    <source>
        <strain evidence="11">Zam_UTH_09</strain>
    </source>
</reference>
<evidence type="ECO:0000313" key="12">
    <source>
        <dbReference type="Proteomes" id="UP000655094"/>
    </source>
</evidence>
<comment type="subcellular location">
    <subcellularLocation>
        <location evidence="1">Cell membrane</location>
        <topology evidence="1">Multi-pass membrane protein</topology>
    </subcellularLocation>
</comment>
<evidence type="ECO:0000256" key="2">
    <source>
        <dbReference type="ARBA" id="ARBA00009854"/>
    </source>
</evidence>
<comment type="caution">
    <text evidence="11">The sequence shown here is derived from an EMBL/GenBank/DDBJ whole genome shotgun (WGS) entry which is preliminary data.</text>
</comment>
<dbReference type="PROSITE" id="PS51202">
    <property type="entry name" value="RCK_C"/>
    <property type="match status" value="1"/>
</dbReference>
<evidence type="ECO:0000256" key="8">
    <source>
        <dbReference type="ARBA" id="ARBA00023136"/>
    </source>
</evidence>
<dbReference type="PANTHER" id="PTHR30445">
    <property type="entry name" value="K(+)_H(+) ANTIPORTER SUBUNIT KHTT"/>
    <property type="match status" value="1"/>
</dbReference>
<feature type="transmembrane region" description="Helical" evidence="9">
    <location>
        <begin position="81"/>
        <end position="101"/>
    </location>
</feature>
<dbReference type="GO" id="GO:0006813">
    <property type="term" value="P:potassium ion transport"/>
    <property type="evidence" value="ECO:0007669"/>
    <property type="project" value="InterPro"/>
</dbReference>
<dbReference type="Pfam" id="PF02080">
    <property type="entry name" value="TrkA_C"/>
    <property type="match status" value="1"/>
</dbReference>
<keyword evidence="3" id="KW-0813">Transport</keyword>
<protein>
    <recommendedName>
        <fullName evidence="10">RCK C-terminal domain-containing protein</fullName>
    </recommendedName>
</protein>
<dbReference type="InterPro" id="IPR036721">
    <property type="entry name" value="RCK_C_sf"/>
</dbReference>
<dbReference type="Gene3D" id="3.30.70.1450">
    <property type="entry name" value="Regulator of K+ conductance, C-terminal domain"/>
    <property type="match status" value="1"/>
</dbReference>
<dbReference type="Pfam" id="PF06826">
    <property type="entry name" value="Asp-Al_Ex"/>
    <property type="match status" value="1"/>
</dbReference>
<evidence type="ECO:0000256" key="9">
    <source>
        <dbReference type="SAM" id="Phobius"/>
    </source>
</evidence>
<dbReference type="InterPro" id="IPR006512">
    <property type="entry name" value="YidE_YbjL"/>
</dbReference>
<dbReference type="Proteomes" id="UP000655094">
    <property type="component" value="Unassembled WGS sequence"/>
</dbReference>
<organism evidence="11 12">
    <name type="scientific">Klebsiella pneumoniae</name>
    <dbReference type="NCBI Taxonomy" id="573"/>
    <lineage>
        <taxon>Bacteria</taxon>
        <taxon>Pseudomonadati</taxon>
        <taxon>Pseudomonadota</taxon>
        <taxon>Gammaproteobacteria</taxon>
        <taxon>Enterobacterales</taxon>
        <taxon>Enterobacteriaceae</taxon>
        <taxon>Klebsiella/Raoultella group</taxon>
        <taxon>Klebsiella</taxon>
        <taxon>Klebsiella pneumoniae complex</taxon>
    </lineage>
</organism>
<proteinExistence type="inferred from homology"/>
<keyword evidence="6" id="KW-0677">Repeat</keyword>
<keyword evidence="5 9" id="KW-0812">Transmembrane</keyword>
<dbReference type="AlphaFoldDB" id="A0A919HQQ9"/>
<feature type="domain" description="RCK C-terminal" evidence="10">
    <location>
        <begin position="1"/>
        <end position="74"/>
    </location>
</feature>
<dbReference type="GO" id="GO:0005886">
    <property type="term" value="C:plasma membrane"/>
    <property type="evidence" value="ECO:0007669"/>
    <property type="project" value="UniProtKB-SubCell"/>
</dbReference>
<evidence type="ECO:0000259" key="10">
    <source>
        <dbReference type="PROSITE" id="PS51202"/>
    </source>
</evidence>
<comment type="similarity">
    <text evidence="2">Belongs to the AAE transporter (TC 2.A.81) family.</text>
</comment>
<evidence type="ECO:0000256" key="1">
    <source>
        <dbReference type="ARBA" id="ARBA00004651"/>
    </source>
</evidence>
<dbReference type="SUPFAM" id="SSF116726">
    <property type="entry name" value="TrkA C-terminal domain-like"/>
    <property type="match status" value="1"/>
</dbReference>
<dbReference type="InterPro" id="IPR050144">
    <property type="entry name" value="AAE_transporter"/>
</dbReference>
<keyword evidence="7 9" id="KW-1133">Transmembrane helix</keyword>
<sequence length="141" mass="15554">MRIVTEEIVVKNHNAVGRRLAQLKLTDHGCFLNRVIRSQIEMPIDDNVVLNKGDVLQVSGDARRVKTVADRIGFISIHSQVTDLLAFCAFFIVGLMIGMITFQFSSFSFGIGNAAGLLFAGIMLGFLRANHPTFGYIPQGR</sequence>
<evidence type="ECO:0000256" key="7">
    <source>
        <dbReference type="ARBA" id="ARBA00022989"/>
    </source>
</evidence>
<dbReference type="EMBL" id="BNFF01000001">
    <property type="protein sequence ID" value="GHK52929.1"/>
    <property type="molecule type" value="Genomic_DNA"/>
</dbReference>
<keyword evidence="8 9" id="KW-0472">Membrane</keyword>
<name>A0A919HQQ9_KLEPN</name>
<dbReference type="PANTHER" id="PTHR30445:SF10">
    <property type="entry name" value="TRANSPORT PROTEIN YBJL-RELATED"/>
    <property type="match status" value="1"/>
</dbReference>
<evidence type="ECO:0000313" key="11">
    <source>
        <dbReference type="EMBL" id="GHK52929.1"/>
    </source>
</evidence>
<evidence type="ECO:0000256" key="3">
    <source>
        <dbReference type="ARBA" id="ARBA00022448"/>
    </source>
</evidence>
<evidence type="ECO:0000256" key="4">
    <source>
        <dbReference type="ARBA" id="ARBA00022475"/>
    </source>
</evidence>
<accession>A0A919HQQ9</accession>
<dbReference type="InterPro" id="IPR006037">
    <property type="entry name" value="RCK_C"/>
</dbReference>
<dbReference type="GO" id="GO:0008324">
    <property type="term" value="F:monoatomic cation transmembrane transporter activity"/>
    <property type="evidence" value="ECO:0007669"/>
    <property type="project" value="InterPro"/>
</dbReference>
<evidence type="ECO:0000256" key="5">
    <source>
        <dbReference type="ARBA" id="ARBA00022692"/>
    </source>
</evidence>
<feature type="transmembrane region" description="Helical" evidence="9">
    <location>
        <begin position="107"/>
        <end position="127"/>
    </location>
</feature>
<evidence type="ECO:0000256" key="6">
    <source>
        <dbReference type="ARBA" id="ARBA00022737"/>
    </source>
</evidence>